<dbReference type="EMBL" id="GBRH01178953">
    <property type="protein sequence ID" value="JAE18943.1"/>
    <property type="molecule type" value="Transcribed_RNA"/>
</dbReference>
<feature type="region of interest" description="Disordered" evidence="1">
    <location>
        <begin position="26"/>
        <end position="52"/>
    </location>
</feature>
<accession>A0A0A9GE51</accession>
<reference evidence="2" key="2">
    <citation type="journal article" date="2015" name="Data Brief">
        <title>Shoot transcriptome of the giant reed, Arundo donax.</title>
        <authorList>
            <person name="Barrero R.A."/>
            <person name="Guerrero F.D."/>
            <person name="Moolhuijzen P."/>
            <person name="Goolsby J.A."/>
            <person name="Tidwell J."/>
            <person name="Bellgard S.E."/>
            <person name="Bellgard M.I."/>
        </authorList>
    </citation>
    <scope>NUCLEOTIDE SEQUENCE</scope>
    <source>
        <tissue evidence="2">Shoot tissue taken approximately 20 cm above the soil surface</tissue>
    </source>
</reference>
<evidence type="ECO:0000256" key="1">
    <source>
        <dbReference type="SAM" id="MobiDB-lite"/>
    </source>
</evidence>
<dbReference type="AlphaFoldDB" id="A0A0A9GE51"/>
<proteinExistence type="predicted"/>
<name>A0A0A9GE51_ARUDO</name>
<evidence type="ECO:0000313" key="2">
    <source>
        <dbReference type="EMBL" id="JAE18943.1"/>
    </source>
</evidence>
<organism evidence="2">
    <name type="scientific">Arundo donax</name>
    <name type="common">Giant reed</name>
    <name type="synonym">Donax arundinaceus</name>
    <dbReference type="NCBI Taxonomy" id="35708"/>
    <lineage>
        <taxon>Eukaryota</taxon>
        <taxon>Viridiplantae</taxon>
        <taxon>Streptophyta</taxon>
        <taxon>Embryophyta</taxon>
        <taxon>Tracheophyta</taxon>
        <taxon>Spermatophyta</taxon>
        <taxon>Magnoliopsida</taxon>
        <taxon>Liliopsida</taxon>
        <taxon>Poales</taxon>
        <taxon>Poaceae</taxon>
        <taxon>PACMAD clade</taxon>
        <taxon>Arundinoideae</taxon>
        <taxon>Arundineae</taxon>
        <taxon>Arundo</taxon>
    </lineage>
</organism>
<protein>
    <submittedName>
        <fullName evidence="2">Uncharacterized protein</fullName>
    </submittedName>
</protein>
<reference evidence="2" key="1">
    <citation type="submission" date="2014-09" db="EMBL/GenBank/DDBJ databases">
        <authorList>
            <person name="Magalhaes I.L.F."/>
            <person name="Oliveira U."/>
            <person name="Santos F.R."/>
            <person name="Vidigal T.H.D.A."/>
            <person name="Brescovit A.D."/>
            <person name="Santos A.J."/>
        </authorList>
    </citation>
    <scope>NUCLEOTIDE SEQUENCE</scope>
    <source>
        <tissue evidence="2">Shoot tissue taken approximately 20 cm above the soil surface</tissue>
    </source>
</reference>
<sequence>MEASAVEGSSGWSASVGRRCWCSGLGADGGCGAKRVTTSEQNRRMGRPRSTS</sequence>